<feature type="repeat" description="WD" evidence="3">
    <location>
        <begin position="1106"/>
        <end position="1150"/>
    </location>
</feature>
<dbReference type="NCBIfam" id="NF041121">
    <property type="entry name" value="SAV_2336_NTERM"/>
    <property type="match status" value="1"/>
</dbReference>
<organism evidence="6 7">
    <name type="scientific">Streptomyces atrovirens</name>
    <dbReference type="NCBI Taxonomy" id="285556"/>
    <lineage>
        <taxon>Bacteria</taxon>
        <taxon>Bacillati</taxon>
        <taxon>Actinomycetota</taxon>
        <taxon>Actinomycetes</taxon>
        <taxon>Kitasatosporales</taxon>
        <taxon>Streptomycetaceae</taxon>
        <taxon>Streptomyces</taxon>
    </lineage>
</organism>
<dbReference type="Pfam" id="PF00400">
    <property type="entry name" value="WD40"/>
    <property type="match status" value="6"/>
</dbReference>
<evidence type="ECO:0000259" key="5">
    <source>
        <dbReference type="Pfam" id="PF13191"/>
    </source>
</evidence>
<dbReference type="InterPro" id="IPR047738">
    <property type="entry name" value="SAV_2336-like_N"/>
</dbReference>
<dbReference type="InterPro" id="IPR015943">
    <property type="entry name" value="WD40/YVTN_repeat-like_dom_sf"/>
</dbReference>
<dbReference type="CDD" id="cd00200">
    <property type="entry name" value="WD40"/>
    <property type="match status" value="1"/>
</dbReference>
<keyword evidence="7" id="KW-1185">Reference proteome</keyword>
<feature type="repeat" description="WD" evidence="3">
    <location>
        <begin position="1152"/>
        <end position="1191"/>
    </location>
</feature>
<dbReference type="SUPFAM" id="SSF50978">
    <property type="entry name" value="WD40 repeat-like"/>
    <property type="match status" value="1"/>
</dbReference>
<dbReference type="Pfam" id="PF13191">
    <property type="entry name" value="AAA_16"/>
    <property type="match status" value="1"/>
</dbReference>
<dbReference type="Proteomes" id="UP001596035">
    <property type="component" value="Unassembled WGS sequence"/>
</dbReference>
<evidence type="ECO:0000256" key="4">
    <source>
        <dbReference type="SAM" id="MobiDB-lite"/>
    </source>
</evidence>
<dbReference type="PROSITE" id="PS50294">
    <property type="entry name" value="WD_REPEATS_REGION"/>
    <property type="match status" value="3"/>
</dbReference>
<comment type="caution">
    <text evidence="6">The sequence shown here is derived from an EMBL/GenBank/DDBJ whole genome shotgun (WGS) entry which is preliminary data.</text>
</comment>
<dbReference type="InterPro" id="IPR001680">
    <property type="entry name" value="WD40_rpt"/>
</dbReference>
<proteinExistence type="predicted"/>
<sequence length="1191" mass="127906">MLSPQLRSAIAQLLDPRGAGPQPEDIADALWIARITAPPRRAHGDEPAATTAHAPLGQQVARPRDKEPETSAPTADTVTGAGPDDRPNTARTGPPTPAPKPQRPQTSTDALPTEPVPAGHQADAPPPAPEHPRSVPAPSTAPGRTHLTPRPPGRPATGVTLHPIGGSGHPVKGGRHSAHEVTVPRPPALTETLALARALRPLGQSAPSGRPALDEESTAHASSEAGLLHPVWRPADERRFSVDLLVDTGATMSVWHHLAGELRTVLERHAAFSDVRCFALDTDGAMPRLTPFHRRLRRRTDARQSGGPWDRPLHAPTERRLLLVLTDGVGRAWHEEELPTALARQCGVRPTAALQVLPRRLWHRTALRTIPVQARVTDPARPVPAFRARATWSGPPQSTRGWLPVMELNGVWLAPWAELVAGRTADAVGMLAAPLQGVSRPRRSTLLSPRRAAMPAVERVARFRAGCSPDAYRLACYLAAAPLSLPVMQLVQAATVPNSGHTELAEVFLSGLIERRLADTENPDDVVYDFRRGVRGELLRELTRREAVRVLEEVLAKVSGRIAAPFGGTLDFRALAAHIGGTDSVRGTRELPEGSLPFAEVAATVLSDSAGRHEAIARQLRTAVRDGVPAASIPRPELLAEPGRIGPADPSRLIGRAAELQALEAGLLQTAPVGPALVVIEGSPGMGRTRLIQEYLRRNNDRHSFTHWIKAHSSETLTEGLVGLWSALGMPAPADDDFSEDRLWTELARYRDWLIVLEGIPPTAWSHPHHGGGLLPRGVPPSGRGCVIATTDALDGWRHRDATIVRLRPLSRKDILDHLQRLLGGRLRRSDPHQRARLEELADSLPSTPRALLAVDLPQLLLAAAGPPKPRKLTLRADGTQSVWTVVSFTPPTGQVLLATGNQDGTVRIWDPETGEEVRSHSNGLGGPVMTLTAFVLAGQPILAATGSDRTVRLLDPATGTIVGRLTDSSRPTAPGPVRAVAAFEVHGRVLLASAGEDRLVHVWDPATGVMRRELTGHTDSVQALTSFTSPDGRPLLATASHDRTVRIWDPETGNQLGEPLTGHTTSVWAVTAFHASDGRALLATAGRGRTVHVWDTVTRQSVHVLDGHTDSVWAVTAFTAPDGRPLLATASHDRTVRIWDPETGNQLGEPLTGHTQPVLSVTAFTAPDGRPLLATASHDRTVRIWDPPTA</sequence>
<evidence type="ECO:0000256" key="2">
    <source>
        <dbReference type="ARBA" id="ARBA00022737"/>
    </source>
</evidence>
<evidence type="ECO:0000313" key="6">
    <source>
        <dbReference type="EMBL" id="MFC5238792.1"/>
    </source>
</evidence>
<feature type="region of interest" description="Disordered" evidence="4">
    <location>
        <begin position="37"/>
        <end position="185"/>
    </location>
</feature>
<dbReference type="SMART" id="SM00320">
    <property type="entry name" value="WD40"/>
    <property type="match status" value="7"/>
</dbReference>
<dbReference type="PANTHER" id="PTHR19848">
    <property type="entry name" value="WD40 REPEAT PROTEIN"/>
    <property type="match status" value="1"/>
</dbReference>
<accession>A0ABW0DJ39</accession>
<dbReference type="InterPro" id="IPR036322">
    <property type="entry name" value="WD40_repeat_dom_sf"/>
</dbReference>
<dbReference type="RefSeq" id="WP_344569251.1">
    <property type="nucleotide sequence ID" value="NZ_BAAATG010000060.1"/>
</dbReference>
<dbReference type="EMBL" id="JBHSKN010000002">
    <property type="protein sequence ID" value="MFC5238792.1"/>
    <property type="molecule type" value="Genomic_DNA"/>
</dbReference>
<protein>
    <submittedName>
        <fullName evidence="6">SAV_2336 N-terminal domain-related protein</fullName>
    </submittedName>
</protein>
<dbReference type="Gene3D" id="3.40.50.300">
    <property type="entry name" value="P-loop containing nucleotide triphosphate hydrolases"/>
    <property type="match status" value="1"/>
</dbReference>
<keyword evidence="1 3" id="KW-0853">WD repeat</keyword>
<reference evidence="7" key="1">
    <citation type="journal article" date="2019" name="Int. J. Syst. Evol. Microbiol.">
        <title>The Global Catalogue of Microorganisms (GCM) 10K type strain sequencing project: providing services to taxonomists for standard genome sequencing and annotation.</title>
        <authorList>
            <consortium name="The Broad Institute Genomics Platform"/>
            <consortium name="The Broad Institute Genome Sequencing Center for Infectious Disease"/>
            <person name="Wu L."/>
            <person name="Ma J."/>
        </authorList>
    </citation>
    <scope>NUCLEOTIDE SEQUENCE [LARGE SCALE GENOMIC DNA]</scope>
    <source>
        <strain evidence="7">CGMCC 4.7131</strain>
    </source>
</reference>
<evidence type="ECO:0000256" key="1">
    <source>
        <dbReference type="ARBA" id="ARBA00022574"/>
    </source>
</evidence>
<dbReference type="PROSITE" id="PS50082">
    <property type="entry name" value="WD_REPEATS_2"/>
    <property type="match status" value="5"/>
</dbReference>
<evidence type="ECO:0000313" key="7">
    <source>
        <dbReference type="Proteomes" id="UP001596035"/>
    </source>
</evidence>
<feature type="domain" description="Orc1-like AAA ATPase" evidence="5">
    <location>
        <begin position="652"/>
        <end position="833"/>
    </location>
</feature>
<gene>
    <name evidence="6" type="ORF">ACFPWV_02470</name>
</gene>
<feature type="region of interest" description="Disordered" evidence="4">
    <location>
        <begin position="203"/>
        <end position="224"/>
    </location>
</feature>
<feature type="repeat" description="WD" evidence="3">
    <location>
        <begin position="897"/>
        <end position="920"/>
    </location>
</feature>
<name>A0ABW0DJ39_9ACTN</name>
<dbReference type="PRINTS" id="PR00320">
    <property type="entry name" value="GPROTEINBRPT"/>
</dbReference>
<feature type="repeat" description="WD" evidence="3">
    <location>
        <begin position="1015"/>
        <end position="1059"/>
    </location>
</feature>
<dbReference type="InterPro" id="IPR020472">
    <property type="entry name" value="WD40_PAC1"/>
</dbReference>
<keyword evidence="2" id="KW-0677">Repeat</keyword>
<dbReference type="SUPFAM" id="SSF52540">
    <property type="entry name" value="P-loop containing nucleoside triphosphate hydrolases"/>
    <property type="match status" value="1"/>
</dbReference>
<dbReference type="PANTHER" id="PTHR19848:SF8">
    <property type="entry name" value="F-BOX AND WD REPEAT DOMAIN CONTAINING 7"/>
    <property type="match status" value="1"/>
</dbReference>
<feature type="repeat" description="WD" evidence="3">
    <location>
        <begin position="1061"/>
        <end position="1105"/>
    </location>
</feature>
<evidence type="ECO:0000256" key="3">
    <source>
        <dbReference type="PROSITE-ProRule" id="PRU00221"/>
    </source>
</evidence>
<dbReference type="Gene3D" id="2.130.10.10">
    <property type="entry name" value="YVTN repeat-like/Quinoprotein amine dehydrogenase"/>
    <property type="match status" value="3"/>
</dbReference>
<dbReference type="InterPro" id="IPR041664">
    <property type="entry name" value="AAA_16"/>
</dbReference>
<dbReference type="InterPro" id="IPR027417">
    <property type="entry name" value="P-loop_NTPase"/>
</dbReference>